<evidence type="ECO:0000313" key="2">
    <source>
        <dbReference type="Proteomes" id="UP000070344"/>
    </source>
</evidence>
<dbReference type="AlphaFoldDB" id="A0A133V3C7"/>
<evidence type="ECO:0000313" key="1">
    <source>
        <dbReference type="EMBL" id="KXB00941.1"/>
    </source>
</evidence>
<dbReference type="EMBL" id="LHXV01000036">
    <property type="protein sequence ID" value="KXB00941.1"/>
    <property type="molecule type" value="Genomic_DNA"/>
</dbReference>
<keyword evidence="2" id="KW-1185">Reference proteome</keyword>
<comment type="caution">
    <text evidence="1">The sequence shown here is derived from an EMBL/GenBank/DDBJ whole genome shotgun (WGS) entry which is preliminary data.</text>
</comment>
<reference evidence="1 2" key="1">
    <citation type="journal article" date="2016" name="Sci. Rep.">
        <title>Metabolic traits of an uncultured archaeal lineage -MSBL1- from brine pools of the Red Sea.</title>
        <authorList>
            <person name="Mwirichia R."/>
            <person name="Alam I."/>
            <person name="Rashid M."/>
            <person name="Vinu M."/>
            <person name="Ba-Alawi W."/>
            <person name="Anthony Kamau A."/>
            <person name="Kamanda Ngugi D."/>
            <person name="Goker M."/>
            <person name="Klenk H.P."/>
            <person name="Bajic V."/>
            <person name="Stingl U."/>
        </authorList>
    </citation>
    <scope>NUCLEOTIDE SEQUENCE [LARGE SCALE GENOMIC DNA]</scope>
    <source>
        <strain evidence="1">SCGC-AAA259O05</strain>
    </source>
</reference>
<sequence length="144" mass="16867">MAPYGVSFGGGISKDINAAYQRAKHRFGIIETLPGPEEEKEKTDEEKLKFYMKSERNRDRYREEIQDLRSKSGHLESVYYRELGKKHVRKLGKKLRELGIEQGWFAILEDTVVASGESEEEVKRRIEKILPPERQNHAYIYHLS</sequence>
<accession>A0A133V3C7</accession>
<gene>
    <name evidence="1" type="ORF">AKJ41_03360</name>
</gene>
<dbReference type="Proteomes" id="UP000070344">
    <property type="component" value="Unassembled WGS sequence"/>
</dbReference>
<proteinExistence type="predicted"/>
<organism evidence="1 2">
    <name type="scientific">candidate division MSBL1 archaeon SCGC-AAA259O05</name>
    <dbReference type="NCBI Taxonomy" id="1698271"/>
    <lineage>
        <taxon>Archaea</taxon>
        <taxon>Methanobacteriati</taxon>
        <taxon>Methanobacteriota</taxon>
        <taxon>candidate division MSBL1</taxon>
    </lineage>
</organism>
<evidence type="ECO:0008006" key="3">
    <source>
        <dbReference type="Google" id="ProtNLM"/>
    </source>
</evidence>
<dbReference type="PATRIC" id="fig|1698271.3.peg.916"/>
<name>A0A133V3C7_9EURY</name>
<protein>
    <recommendedName>
        <fullName evidence="3">DUF5678 domain-containing protein</fullName>
    </recommendedName>
</protein>